<dbReference type="EMBL" id="FOZW01000005">
    <property type="protein sequence ID" value="SFS79471.1"/>
    <property type="molecule type" value="Genomic_DNA"/>
</dbReference>
<dbReference type="Proteomes" id="UP000199392">
    <property type="component" value="Unassembled WGS sequence"/>
</dbReference>
<organism evidence="7 8">
    <name type="scientific">Alloyangia pacifica</name>
    <dbReference type="NCBI Taxonomy" id="311180"/>
    <lineage>
        <taxon>Bacteria</taxon>
        <taxon>Pseudomonadati</taxon>
        <taxon>Pseudomonadota</taxon>
        <taxon>Alphaproteobacteria</taxon>
        <taxon>Rhodobacterales</taxon>
        <taxon>Roseobacteraceae</taxon>
        <taxon>Alloyangia</taxon>
    </lineage>
</organism>
<dbReference type="InterPro" id="IPR022467">
    <property type="entry name" value="ABC_transprt_ATP-bd_su_PQQ"/>
</dbReference>
<dbReference type="PROSITE" id="PS50893">
    <property type="entry name" value="ABC_TRANSPORTER_2"/>
    <property type="match status" value="1"/>
</dbReference>
<proteinExistence type="inferred from homology"/>
<keyword evidence="5 7" id="KW-0067">ATP-binding</keyword>
<evidence type="ECO:0000259" key="6">
    <source>
        <dbReference type="PROSITE" id="PS50893"/>
    </source>
</evidence>
<dbReference type="InterPro" id="IPR003593">
    <property type="entry name" value="AAA+_ATPase"/>
</dbReference>
<dbReference type="Pfam" id="PF00005">
    <property type="entry name" value="ABC_tran"/>
    <property type="match status" value="1"/>
</dbReference>
<dbReference type="InterPro" id="IPR050763">
    <property type="entry name" value="ABC_transporter_ATP-binding"/>
</dbReference>
<feature type="domain" description="ABC transporter" evidence="6">
    <location>
        <begin position="4"/>
        <end position="232"/>
    </location>
</feature>
<dbReference type="SUPFAM" id="SSF52540">
    <property type="entry name" value="P-loop containing nucleoside triphosphate hydrolases"/>
    <property type="match status" value="1"/>
</dbReference>
<dbReference type="PANTHER" id="PTHR42711:SF5">
    <property type="entry name" value="ABC TRANSPORTER ATP-BINDING PROTEIN NATA"/>
    <property type="match status" value="1"/>
</dbReference>
<dbReference type="NCBIfam" id="TIGR03864">
    <property type="entry name" value="PQQ_ABC_ATP"/>
    <property type="match status" value="1"/>
</dbReference>
<dbReference type="Gene3D" id="3.40.50.300">
    <property type="entry name" value="P-loop containing nucleotide triphosphate hydrolases"/>
    <property type="match status" value="1"/>
</dbReference>
<comment type="similarity">
    <text evidence="1">Belongs to the ABC transporter superfamily.</text>
</comment>
<reference evidence="8" key="1">
    <citation type="submission" date="2016-10" db="EMBL/GenBank/DDBJ databases">
        <authorList>
            <person name="Varghese N."/>
            <person name="Submissions S."/>
        </authorList>
    </citation>
    <scope>NUCLEOTIDE SEQUENCE [LARGE SCALE GENOMIC DNA]</scope>
    <source>
        <strain evidence="8">DSM 26894</strain>
    </source>
</reference>
<keyword evidence="2" id="KW-0813">Transport</keyword>
<evidence type="ECO:0000256" key="5">
    <source>
        <dbReference type="ARBA" id="ARBA00022840"/>
    </source>
</evidence>
<dbReference type="InterPro" id="IPR003439">
    <property type="entry name" value="ABC_transporter-like_ATP-bd"/>
</dbReference>
<evidence type="ECO:0000256" key="4">
    <source>
        <dbReference type="ARBA" id="ARBA00022741"/>
    </source>
</evidence>
<protein>
    <submittedName>
        <fullName evidence="7">ABC-2 type transport system ATP-binding protein</fullName>
    </submittedName>
</protein>
<dbReference type="InterPro" id="IPR027417">
    <property type="entry name" value="P-loop_NTPase"/>
</dbReference>
<dbReference type="SMART" id="SM00382">
    <property type="entry name" value="AAA"/>
    <property type="match status" value="1"/>
</dbReference>
<dbReference type="GO" id="GO:0016887">
    <property type="term" value="F:ATP hydrolysis activity"/>
    <property type="evidence" value="ECO:0007669"/>
    <property type="project" value="InterPro"/>
</dbReference>
<keyword evidence="4" id="KW-0547">Nucleotide-binding</keyword>
<keyword evidence="3" id="KW-0536">Nodulation</keyword>
<name>A0A1I6SR73_9RHOB</name>
<keyword evidence="8" id="KW-1185">Reference proteome</keyword>
<gene>
    <name evidence="7" type="ORF">SAMN04488050_1056</name>
</gene>
<dbReference type="PANTHER" id="PTHR42711">
    <property type="entry name" value="ABC TRANSPORTER ATP-BINDING PROTEIN"/>
    <property type="match status" value="1"/>
</dbReference>
<dbReference type="STRING" id="311180.SAMN04488050_1056"/>
<dbReference type="AlphaFoldDB" id="A0A1I6SR73"/>
<evidence type="ECO:0000256" key="3">
    <source>
        <dbReference type="ARBA" id="ARBA00022458"/>
    </source>
</evidence>
<evidence type="ECO:0000313" key="7">
    <source>
        <dbReference type="EMBL" id="SFS79471.1"/>
    </source>
</evidence>
<dbReference type="RefSeq" id="WP_092424104.1">
    <property type="nucleotide sequence ID" value="NZ_FNCL01000005.1"/>
</dbReference>
<accession>A0A1I6SR73</accession>
<dbReference type="GO" id="GO:0005524">
    <property type="term" value="F:ATP binding"/>
    <property type="evidence" value="ECO:0007669"/>
    <property type="project" value="UniProtKB-KW"/>
</dbReference>
<evidence type="ECO:0000313" key="8">
    <source>
        <dbReference type="Proteomes" id="UP000199392"/>
    </source>
</evidence>
<sequence length="244" mass="26133">MTALNVSDLRYSYGPKRALDGVSFALSPGFTALLGPNGAGKSTLFALLTRLFVTREGRITVAGHDIAAEPRAALSKIGVVFQQPTLDLDMSVMRNMRYFAALHGIAGREAVRRAETALAQLGMAERAGEKVRDLNGGHRRRMEIARALIHQPEVLLLDEATVGLDFESRQAIVAHVHGLAASGLTVLWATHLVDEIEDGDDVVVLHRGRVLAHESAAALRGDRPLAEVFIEMTGARATGVEGGA</sequence>
<evidence type="ECO:0000256" key="1">
    <source>
        <dbReference type="ARBA" id="ARBA00005417"/>
    </source>
</evidence>
<dbReference type="OrthoDB" id="9806149at2"/>
<evidence type="ECO:0000256" key="2">
    <source>
        <dbReference type="ARBA" id="ARBA00022448"/>
    </source>
</evidence>